<dbReference type="Proteomes" id="UP000694845">
    <property type="component" value="Unplaced"/>
</dbReference>
<dbReference type="SUPFAM" id="SSF52540">
    <property type="entry name" value="P-loop containing nucleoside triphosphate hydrolases"/>
    <property type="match status" value="1"/>
</dbReference>
<dbReference type="CDD" id="cd12884">
    <property type="entry name" value="SPRY_hnRNP"/>
    <property type="match status" value="1"/>
</dbReference>
<keyword evidence="4" id="KW-1185">Reference proteome</keyword>
<dbReference type="PANTHER" id="PTHR12381">
    <property type="entry name" value="HETEROGENEOUS NUCLEAR RIBONUCLEOPROTEIN U FAMILY MEMBER"/>
    <property type="match status" value="1"/>
</dbReference>
<evidence type="ECO:0000259" key="3">
    <source>
        <dbReference type="PROSITE" id="PS50188"/>
    </source>
</evidence>
<feature type="domain" description="B30.2/SPRY" evidence="3">
    <location>
        <begin position="1"/>
        <end position="182"/>
    </location>
</feature>
<dbReference type="KEGG" id="aplc:110979500"/>
<comment type="subcellular location">
    <subcellularLocation>
        <location evidence="1">Nucleus</location>
    </subcellularLocation>
</comment>
<evidence type="ECO:0000313" key="5">
    <source>
        <dbReference type="RefSeq" id="XP_022091036.1"/>
    </source>
</evidence>
<dbReference type="InterPro" id="IPR003877">
    <property type="entry name" value="SPRY_dom"/>
</dbReference>
<dbReference type="OMA" id="NYNERWE"/>
<dbReference type="Pfam" id="PF13671">
    <property type="entry name" value="AAA_33"/>
    <property type="match status" value="1"/>
</dbReference>
<sequence length="404" mass="45786">MAVDSACVLSTYISDLNVTITGGGLSAEPQTSEGFAYLWGGVKATYGVGKGKVCFEVKLEKHLNVRHLPPDEPNPHVVRIGWSADSASLQLGEEDFSYGYGGTAKFSTRGQFRDYGLTFGAGDVITACLDYSSGKPVLSYWKNGHYIGLAFTSTNILRGKALFPHLLLKNTAVSVNFGHRAQPYFPVPEGYTLFGSLPVGDRVREPLAPATKAECDILMMVGLPGAGKSAWVEKHCKEHPEKRYYILGTNIIMDKMKVMGLRRERNYNERWEKLFQKANDCLHRFFEIAPTRKRNYILDQTNVYQTARERKMRPFNGFSRKAVVVVPTDDEYRRRIEKRRMEENKSEPESDILKMKKNFVLPARGHLFQDVIFVDLGRTDAAQLVARYNSEGSQRSRWNDWLFV</sequence>
<dbReference type="InterPro" id="IPR027417">
    <property type="entry name" value="P-loop_NTPase"/>
</dbReference>
<dbReference type="Gene3D" id="3.40.50.300">
    <property type="entry name" value="P-loop containing nucleotide triphosphate hydrolases"/>
    <property type="match status" value="1"/>
</dbReference>
<dbReference type="InterPro" id="IPR035778">
    <property type="entry name" value="SPRY_hnRNP_U"/>
</dbReference>
<dbReference type="PROSITE" id="PS50188">
    <property type="entry name" value="B302_SPRY"/>
    <property type="match status" value="1"/>
</dbReference>
<dbReference type="GO" id="GO:0005634">
    <property type="term" value="C:nucleus"/>
    <property type="evidence" value="ECO:0007669"/>
    <property type="project" value="UniProtKB-SubCell"/>
</dbReference>
<dbReference type="GO" id="GO:0003723">
    <property type="term" value="F:RNA binding"/>
    <property type="evidence" value="ECO:0007669"/>
    <property type="project" value="TreeGrafter"/>
</dbReference>
<evidence type="ECO:0000256" key="2">
    <source>
        <dbReference type="ARBA" id="ARBA00023242"/>
    </source>
</evidence>
<dbReference type="Gene3D" id="2.60.120.920">
    <property type="match status" value="1"/>
</dbReference>
<dbReference type="InterPro" id="IPR013320">
    <property type="entry name" value="ConA-like_dom_sf"/>
</dbReference>
<dbReference type="SMART" id="SM00449">
    <property type="entry name" value="SPRY"/>
    <property type="match status" value="1"/>
</dbReference>
<evidence type="ECO:0000313" key="4">
    <source>
        <dbReference type="Proteomes" id="UP000694845"/>
    </source>
</evidence>
<proteinExistence type="predicted"/>
<name>A0A8B7YHC2_ACAPL</name>
<dbReference type="Pfam" id="PF00622">
    <property type="entry name" value="SPRY"/>
    <property type="match status" value="1"/>
</dbReference>
<dbReference type="RefSeq" id="XP_022091036.1">
    <property type="nucleotide sequence ID" value="XM_022235344.1"/>
</dbReference>
<dbReference type="SUPFAM" id="SSF49899">
    <property type="entry name" value="Concanavalin A-like lectins/glucanases"/>
    <property type="match status" value="1"/>
</dbReference>
<reference evidence="5" key="1">
    <citation type="submission" date="2025-08" db="UniProtKB">
        <authorList>
            <consortium name="RefSeq"/>
        </authorList>
    </citation>
    <scope>IDENTIFICATION</scope>
</reference>
<protein>
    <submittedName>
        <fullName evidence="5">Heterogeneous nuclear ribonucleoprotein U-like protein 1</fullName>
    </submittedName>
</protein>
<dbReference type="GeneID" id="110979500"/>
<dbReference type="InterPro" id="IPR043136">
    <property type="entry name" value="B30.2/SPRY_sf"/>
</dbReference>
<dbReference type="PANTHER" id="PTHR12381:SF56">
    <property type="entry name" value="B30.2_SPRY DOMAIN-CONTAINING PROTEIN-RELATED"/>
    <property type="match status" value="1"/>
</dbReference>
<accession>A0A8B7YHC2</accession>
<dbReference type="AlphaFoldDB" id="A0A8B7YHC2"/>
<organism evidence="4 5">
    <name type="scientific">Acanthaster planci</name>
    <name type="common">Crown-of-thorns starfish</name>
    <dbReference type="NCBI Taxonomy" id="133434"/>
    <lineage>
        <taxon>Eukaryota</taxon>
        <taxon>Metazoa</taxon>
        <taxon>Echinodermata</taxon>
        <taxon>Eleutherozoa</taxon>
        <taxon>Asterozoa</taxon>
        <taxon>Asteroidea</taxon>
        <taxon>Valvatacea</taxon>
        <taxon>Valvatida</taxon>
        <taxon>Acanthasteridae</taxon>
        <taxon>Acanthaster</taxon>
    </lineage>
</organism>
<keyword evidence="2" id="KW-0539">Nucleus</keyword>
<evidence type="ECO:0000256" key="1">
    <source>
        <dbReference type="ARBA" id="ARBA00004123"/>
    </source>
</evidence>
<dbReference type="OrthoDB" id="445357at2759"/>
<dbReference type="InterPro" id="IPR001870">
    <property type="entry name" value="B30.2/SPRY"/>
</dbReference>
<dbReference type="GO" id="GO:0000380">
    <property type="term" value="P:alternative mRNA splicing, via spliceosome"/>
    <property type="evidence" value="ECO:0007669"/>
    <property type="project" value="TreeGrafter"/>
</dbReference>
<gene>
    <name evidence="5" type="primary">LOC110979500</name>
</gene>